<dbReference type="GO" id="GO:0047736">
    <property type="term" value="F:cellobiose epimerase activity"/>
    <property type="evidence" value="ECO:0007669"/>
    <property type="project" value="UniProtKB-UniRule"/>
</dbReference>
<evidence type="ECO:0000256" key="1">
    <source>
        <dbReference type="ARBA" id="ARBA00001470"/>
    </source>
</evidence>
<proteinExistence type="inferred from homology"/>
<dbReference type="Gene3D" id="1.50.10.10">
    <property type="match status" value="1"/>
</dbReference>
<dbReference type="PANTHER" id="PTHR15108">
    <property type="entry name" value="N-ACYLGLUCOSAMINE-2-EPIMERASE"/>
    <property type="match status" value="1"/>
</dbReference>
<dbReference type="Pfam" id="PF07221">
    <property type="entry name" value="GlcNAc_2-epim"/>
    <property type="match status" value="1"/>
</dbReference>
<comment type="catalytic activity">
    <reaction evidence="1 4">
        <text>D-cellobiose = beta-D-glucosyl-(1-&gt;4)-D-mannopyranose</text>
        <dbReference type="Rhea" id="RHEA:23384"/>
        <dbReference type="ChEBI" id="CHEBI:17057"/>
        <dbReference type="ChEBI" id="CHEBI:47931"/>
        <dbReference type="EC" id="5.1.3.11"/>
    </reaction>
</comment>
<dbReference type="GO" id="GO:0005975">
    <property type="term" value="P:carbohydrate metabolic process"/>
    <property type="evidence" value="ECO:0007669"/>
    <property type="project" value="InterPro"/>
</dbReference>
<dbReference type="InterPro" id="IPR012341">
    <property type="entry name" value="6hp_glycosidase-like_sf"/>
</dbReference>
<evidence type="ECO:0000256" key="4">
    <source>
        <dbReference type="HAMAP-Rule" id="MF_00929"/>
    </source>
</evidence>
<keyword evidence="6" id="KW-1185">Reference proteome</keyword>
<organism evidence="5 6">
    <name type="scientific">Paenibacillus algorifonticola</name>
    <dbReference type="NCBI Taxonomy" id="684063"/>
    <lineage>
        <taxon>Bacteria</taxon>
        <taxon>Bacillati</taxon>
        <taxon>Bacillota</taxon>
        <taxon>Bacilli</taxon>
        <taxon>Bacillales</taxon>
        <taxon>Paenibacillaceae</taxon>
        <taxon>Paenibacillus</taxon>
    </lineage>
</organism>
<accession>A0A1I1Z149</accession>
<dbReference type="EC" id="5.1.3.11" evidence="4"/>
<comment type="similarity">
    <text evidence="4">Belongs to the cellobiose 2-epimerase family.</text>
</comment>
<evidence type="ECO:0000313" key="5">
    <source>
        <dbReference type="EMBL" id="SFE25546.1"/>
    </source>
</evidence>
<evidence type="ECO:0000313" key="6">
    <source>
        <dbReference type="Proteomes" id="UP000183410"/>
    </source>
</evidence>
<dbReference type="Proteomes" id="UP000183410">
    <property type="component" value="Unassembled WGS sequence"/>
</dbReference>
<dbReference type="AlphaFoldDB" id="A0A1I1Z149"/>
<dbReference type="InterPro" id="IPR008928">
    <property type="entry name" value="6-hairpin_glycosidase_sf"/>
</dbReference>
<sequence>MNNVTGTQNMLDFVQWQKSLTEEVREQILGFWMKHAVDETNGGFIGYMASDGVVSEDADKGLVLNARILWSFSSAYRIYKEAPYLQMAERALGALQEHFHDQEYGGLYWMVDKGGQPVQTKKQVYGQAFVIYALAEYVRATGKQDVLPWAEEIYRLLEKHAFDPVHLGYIEALAQNWQETDDLSLSGKDLNERKSMNTHLHVLEAYTNLYRVWKPEGLRDKLKTLIELHLDYIIDPQSHHFKLFFDDEWNSKSRHISYGHDIEGSWLLWEAAEVLGDKRLEERVREAAIQMAHVTLAEGVDADGGIYNEADGDGHLDAAKDWWPQAETMVGFLNAYELTQEQRYLDAAWSSWQFIIAYVSDKEMGEWHWQVSREGVADESYPKIDPWKCPYHNSRACFEAIERLTRIKINAINN</sequence>
<dbReference type="InterPro" id="IPR028584">
    <property type="entry name" value="Cellobiose_2_epim"/>
</dbReference>
<comment type="similarity">
    <text evidence="2">Belongs to the N-acylglucosamine 2-epimerase family.</text>
</comment>
<evidence type="ECO:0000256" key="2">
    <source>
        <dbReference type="ARBA" id="ARBA00008558"/>
    </source>
</evidence>
<comment type="function">
    <text evidence="4">Catalyzes the reversible epimerization of cellobiose to 4-O-beta-D-glucopyranosyl-D-mannose (Glc-Man).</text>
</comment>
<dbReference type="HAMAP" id="MF_00929">
    <property type="entry name" value="Cellobiose_2_epim"/>
    <property type="match status" value="1"/>
</dbReference>
<evidence type="ECO:0000256" key="3">
    <source>
        <dbReference type="ARBA" id="ARBA00023235"/>
    </source>
</evidence>
<dbReference type="RefSeq" id="WP_231594220.1">
    <property type="nucleotide sequence ID" value="NZ_FONN01000001.1"/>
</dbReference>
<reference evidence="6" key="1">
    <citation type="submission" date="2016-10" db="EMBL/GenBank/DDBJ databases">
        <authorList>
            <person name="Varghese N."/>
            <person name="Submissions S."/>
        </authorList>
    </citation>
    <scope>NUCLEOTIDE SEQUENCE [LARGE SCALE GENOMIC DNA]</scope>
    <source>
        <strain evidence="6">CGMCC 1.10223</strain>
    </source>
</reference>
<dbReference type="SUPFAM" id="SSF48208">
    <property type="entry name" value="Six-hairpin glycosidases"/>
    <property type="match status" value="1"/>
</dbReference>
<dbReference type="EMBL" id="FONN01000001">
    <property type="protein sequence ID" value="SFE25546.1"/>
    <property type="molecule type" value="Genomic_DNA"/>
</dbReference>
<name>A0A1I1Z149_9BACL</name>
<gene>
    <name evidence="5" type="ORF">SAMN04487969_101935</name>
</gene>
<dbReference type="InterPro" id="IPR010819">
    <property type="entry name" value="AGE/CE"/>
</dbReference>
<keyword evidence="3 4" id="KW-0413">Isomerase</keyword>
<protein>
    <recommendedName>
        <fullName evidence="4">Cellobiose 2-epimerase</fullName>
        <shortName evidence="4">CE</shortName>
        <ecNumber evidence="4">5.1.3.11</ecNumber>
    </recommendedName>
</protein>